<dbReference type="Pfam" id="PF00196">
    <property type="entry name" value="GerE"/>
    <property type="match status" value="1"/>
</dbReference>
<evidence type="ECO:0000256" key="1">
    <source>
        <dbReference type="ARBA" id="ARBA00023015"/>
    </source>
</evidence>
<dbReference type="SMART" id="SM00421">
    <property type="entry name" value="HTH_LUXR"/>
    <property type="match status" value="1"/>
</dbReference>
<dbReference type="InterPro" id="IPR011990">
    <property type="entry name" value="TPR-like_helical_dom_sf"/>
</dbReference>
<evidence type="ECO:0000313" key="6">
    <source>
        <dbReference type="Proteomes" id="UP001597417"/>
    </source>
</evidence>
<dbReference type="EMBL" id="JBHUKR010000007">
    <property type="protein sequence ID" value="MFD2418225.1"/>
    <property type="molecule type" value="Genomic_DNA"/>
</dbReference>
<keyword evidence="1" id="KW-0805">Transcription regulation</keyword>
<dbReference type="CDD" id="cd06170">
    <property type="entry name" value="LuxR_C_like"/>
    <property type="match status" value="1"/>
</dbReference>
<keyword evidence="6" id="KW-1185">Reference proteome</keyword>
<dbReference type="InterPro" id="IPR036388">
    <property type="entry name" value="WH-like_DNA-bd_sf"/>
</dbReference>
<evidence type="ECO:0000313" key="5">
    <source>
        <dbReference type="EMBL" id="MFD2418225.1"/>
    </source>
</evidence>
<dbReference type="InterPro" id="IPR016032">
    <property type="entry name" value="Sig_transdc_resp-reg_C-effctor"/>
</dbReference>
<reference evidence="6" key="1">
    <citation type="journal article" date="2019" name="Int. J. Syst. Evol. Microbiol.">
        <title>The Global Catalogue of Microorganisms (GCM) 10K type strain sequencing project: providing services to taxonomists for standard genome sequencing and annotation.</title>
        <authorList>
            <consortium name="The Broad Institute Genomics Platform"/>
            <consortium name="The Broad Institute Genome Sequencing Center for Infectious Disease"/>
            <person name="Wu L."/>
            <person name="Ma J."/>
        </authorList>
    </citation>
    <scope>NUCLEOTIDE SEQUENCE [LARGE SCALE GENOMIC DNA]</scope>
    <source>
        <strain evidence="6">CGMCC 4.7645</strain>
    </source>
</reference>
<keyword evidence="2" id="KW-0238">DNA-binding</keyword>
<dbReference type="PANTHER" id="PTHR44688">
    <property type="entry name" value="DNA-BINDING TRANSCRIPTIONAL ACTIVATOR DEVR_DOSR"/>
    <property type="match status" value="1"/>
</dbReference>
<gene>
    <name evidence="5" type="ORF">ACFSXZ_18025</name>
</gene>
<evidence type="ECO:0000259" key="4">
    <source>
        <dbReference type="PROSITE" id="PS50043"/>
    </source>
</evidence>
<protein>
    <submittedName>
        <fullName evidence="5">LuxR C-terminal-related transcriptional regulator</fullName>
    </submittedName>
</protein>
<dbReference type="Proteomes" id="UP001597417">
    <property type="component" value="Unassembled WGS sequence"/>
</dbReference>
<name>A0ABW5FVI8_9PSEU</name>
<dbReference type="Gene3D" id="1.10.10.10">
    <property type="entry name" value="Winged helix-like DNA-binding domain superfamily/Winged helix DNA-binding domain"/>
    <property type="match status" value="1"/>
</dbReference>
<comment type="caution">
    <text evidence="5">The sequence shown here is derived from an EMBL/GenBank/DDBJ whole genome shotgun (WGS) entry which is preliminary data.</text>
</comment>
<dbReference type="PRINTS" id="PR00038">
    <property type="entry name" value="HTHLUXR"/>
</dbReference>
<dbReference type="SUPFAM" id="SSF46894">
    <property type="entry name" value="C-terminal effector domain of the bipartite response regulators"/>
    <property type="match status" value="1"/>
</dbReference>
<sequence length="677" mass="72432">MILLDEPTEKLCAAIRSGELSPVRLAMVAPGGYGKTAVLDHLAREGLRLVDDAHLLREEELDELLRFLDDESADLVIAARPYPRSAGLNRILGRLRGQLVLRPFDRDRTAEFLRRVDAAHSPDFVLAQTGGVPGFVRRLIEEPDLSGFRGELDLLGEDVVRYLLALDTGADCPGDTREAARAAGLLAADGTVLPFVARALRELMPDRAVGARWAEAAAQAGDFDDALRLADQVIATEHAPDRAEGARVAGTALAHRGQLARSAELFQWSDTGASNCFAAIGLVGTGRLAEAEKLLEESSMDGPPTLLSGAVSSAARGVVESVAGQPAVALSTLVRSAEMLQPASARMLLPDTPAALGALVALNCGELSIAEPLLGRAIESGSLVARHTLLLAWIAMVRGEEELAATRLRSAGEELAPRDWLFAVGLRVGLARRASDVAELRQIWGQAREAVIRQPVDLFTFLPFGEFEVAAARLGERDRLAPHLRQARDLLAALGDPPLWATALHWSGLHAAILAEQYDEAAEHVTALAAGAGAGPYFGVMADAAQCWLKVLGGDVDPTEVEKAARGLHDAGLRWDGARLAGQAAIRTTDRKAMVNLLDCARVLQGREPTSGPGPARLSDRERQVAELVIAGLTYKQVGDRLFISAKTVEHHMARMRQRLGASSRSELLSELRAELS</sequence>
<evidence type="ECO:0000256" key="2">
    <source>
        <dbReference type="ARBA" id="ARBA00023125"/>
    </source>
</evidence>
<dbReference type="RefSeq" id="WP_378266176.1">
    <property type="nucleotide sequence ID" value="NZ_JBHUKR010000007.1"/>
</dbReference>
<feature type="domain" description="HTH luxR-type" evidence="4">
    <location>
        <begin position="611"/>
        <end position="676"/>
    </location>
</feature>
<organism evidence="5 6">
    <name type="scientific">Amycolatopsis pigmentata</name>
    <dbReference type="NCBI Taxonomy" id="450801"/>
    <lineage>
        <taxon>Bacteria</taxon>
        <taxon>Bacillati</taxon>
        <taxon>Actinomycetota</taxon>
        <taxon>Actinomycetes</taxon>
        <taxon>Pseudonocardiales</taxon>
        <taxon>Pseudonocardiaceae</taxon>
        <taxon>Amycolatopsis</taxon>
    </lineage>
</organism>
<dbReference type="InterPro" id="IPR000792">
    <property type="entry name" value="Tscrpt_reg_LuxR_C"/>
</dbReference>
<dbReference type="PROSITE" id="PS00622">
    <property type="entry name" value="HTH_LUXR_1"/>
    <property type="match status" value="1"/>
</dbReference>
<dbReference type="PANTHER" id="PTHR44688:SF16">
    <property type="entry name" value="DNA-BINDING TRANSCRIPTIONAL ACTIVATOR DEVR_DOSR"/>
    <property type="match status" value="1"/>
</dbReference>
<dbReference type="PROSITE" id="PS50043">
    <property type="entry name" value="HTH_LUXR_2"/>
    <property type="match status" value="1"/>
</dbReference>
<accession>A0ABW5FVI8</accession>
<evidence type="ECO:0000256" key="3">
    <source>
        <dbReference type="ARBA" id="ARBA00023163"/>
    </source>
</evidence>
<keyword evidence="3" id="KW-0804">Transcription</keyword>
<proteinExistence type="predicted"/>
<dbReference type="Gene3D" id="1.25.40.10">
    <property type="entry name" value="Tetratricopeptide repeat domain"/>
    <property type="match status" value="1"/>
</dbReference>